<name>A0A4R1Q0K0_9FIRM</name>
<dbReference type="Gene3D" id="3.40.50.2300">
    <property type="match status" value="1"/>
</dbReference>
<evidence type="ECO:0000259" key="3">
    <source>
        <dbReference type="PROSITE" id="PS50111"/>
    </source>
</evidence>
<dbReference type="SUPFAM" id="SSF58104">
    <property type="entry name" value="Methyl-accepting chemotaxis protein (MCP) signaling domain"/>
    <property type="match status" value="1"/>
</dbReference>
<dbReference type="Pfam" id="PF06506">
    <property type="entry name" value="PrpR_N"/>
    <property type="match status" value="1"/>
</dbReference>
<reference evidence="4 5" key="1">
    <citation type="submission" date="2019-03" db="EMBL/GenBank/DDBJ databases">
        <title>Genomic Encyclopedia of Type Strains, Phase IV (KMG-IV): sequencing the most valuable type-strain genomes for metagenomic binning, comparative biology and taxonomic classification.</title>
        <authorList>
            <person name="Goeker M."/>
        </authorList>
    </citation>
    <scope>NUCLEOTIDE SEQUENCE [LARGE SCALE GENOMIC DNA]</scope>
    <source>
        <strain evidence="4 5">DSM 15969</strain>
    </source>
</reference>
<keyword evidence="5" id="KW-1185">Reference proteome</keyword>
<dbReference type="GO" id="GO:0005524">
    <property type="term" value="F:ATP binding"/>
    <property type="evidence" value="ECO:0007669"/>
    <property type="project" value="InterPro"/>
</dbReference>
<evidence type="ECO:0000256" key="1">
    <source>
        <dbReference type="ARBA" id="ARBA00023224"/>
    </source>
</evidence>
<dbReference type="InterPro" id="IPR004089">
    <property type="entry name" value="MCPsignal_dom"/>
</dbReference>
<dbReference type="PANTHER" id="PTHR32089">
    <property type="entry name" value="METHYL-ACCEPTING CHEMOTAXIS PROTEIN MCPB"/>
    <property type="match status" value="1"/>
</dbReference>
<dbReference type="Proteomes" id="UP000295063">
    <property type="component" value="Unassembled WGS sequence"/>
</dbReference>
<sequence length="361" mass="39377">MPAIMFITQTDTMAEMASNIISRNGVNACVEIITNVQQVASLIERNPDTDVYIARGGIATQLKKLTGKTVVEFTASITDVLIPVSKLAKFGVTKIGIVVQSTFIAEASQDIDMGDITVYLRTCETDEDMRKQTAGLLKLGIGGLVSHSVGREVTKEYEIPFEFLDAGHSAINRAINEAVKISQAQEAVRMRNNERNRQLNSCVIEIYDALEQAVAAAEQLSAASEELAATSQESAEFAKEAEERMGRTSHILDVIRRVAQQTNLLGLNAAIEAARAGTNGRGFSVVADEVRKLSDETSRSAKDIGDMLLLLRDTNSKVLKNIEQGNIITQEQAKATQEITRMLEGVRSVGQKLMDMAKNDR</sequence>
<dbReference type="GO" id="GO:0000156">
    <property type="term" value="F:phosphorelay response regulator activity"/>
    <property type="evidence" value="ECO:0007669"/>
    <property type="project" value="InterPro"/>
</dbReference>
<dbReference type="InterPro" id="IPR010524">
    <property type="entry name" value="Sig_transdc_resp-reg_PrpR_N"/>
</dbReference>
<dbReference type="PANTHER" id="PTHR32089:SF112">
    <property type="entry name" value="LYSOZYME-LIKE PROTEIN-RELATED"/>
    <property type="match status" value="1"/>
</dbReference>
<dbReference type="GO" id="GO:0003677">
    <property type="term" value="F:DNA binding"/>
    <property type="evidence" value="ECO:0007669"/>
    <property type="project" value="InterPro"/>
</dbReference>
<dbReference type="SMART" id="SM00283">
    <property type="entry name" value="MA"/>
    <property type="match status" value="1"/>
</dbReference>
<comment type="caution">
    <text evidence="4">The sequence shown here is derived from an EMBL/GenBank/DDBJ whole genome shotgun (WGS) entry which is preliminary data.</text>
</comment>
<dbReference type="Gene3D" id="1.10.287.950">
    <property type="entry name" value="Methyl-accepting chemotaxis protein"/>
    <property type="match status" value="1"/>
</dbReference>
<accession>A0A4R1Q0K0</accession>
<dbReference type="PROSITE" id="PS50111">
    <property type="entry name" value="CHEMOTAXIS_TRANSDUC_2"/>
    <property type="match status" value="1"/>
</dbReference>
<evidence type="ECO:0000313" key="4">
    <source>
        <dbReference type="EMBL" id="TCL38863.1"/>
    </source>
</evidence>
<protein>
    <submittedName>
        <fullName evidence="4">Propionate catabolism activator</fullName>
    </submittedName>
</protein>
<keyword evidence="1 2" id="KW-0807">Transducer</keyword>
<organism evidence="4 5">
    <name type="scientific">Anaerospora hongkongensis</name>
    <dbReference type="NCBI Taxonomy" id="244830"/>
    <lineage>
        <taxon>Bacteria</taxon>
        <taxon>Bacillati</taxon>
        <taxon>Bacillota</taxon>
        <taxon>Negativicutes</taxon>
        <taxon>Selenomonadales</taxon>
        <taxon>Sporomusaceae</taxon>
        <taxon>Anaerospora</taxon>
    </lineage>
</organism>
<dbReference type="SUPFAM" id="SSF159800">
    <property type="entry name" value="PrpR receptor domain-like"/>
    <property type="match status" value="1"/>
</dbReference>
<dbReference type="Pfam" id="PF00015">
    <property type="entry name" value="MCPsignal"/>
    <property type="match status" value="1"/>
</dbReference>
<dbReference type="EMBL" id="SLUI01000003">
    <property type="protein sequence ID" value="TCL38863.1"/>
    <property type="molecule type" value="Genomic_DNA"/>
</dbReference>
<evidence type="ECO:0000313" key="5">
    <source>
        <dbReference type="Proteomes" id="UP000295063"/>
    </source>
</evidence>
<feature type="domain" description="Methyl-accepting transducer" evidence="3">
    <location>
        <begin position="160"/>
        <end position="361"/>
    </location>
</feature>
<proteinExistence type="predicted"/>
<dbReference type="Gene3D" id="3.40.50.10660">
    <property type="entry name" value="PrpR receptor domain-like"/>
    <property type="match status" value="1"/>
</dbReference>
<dbReference type="AlphaFoldDB" id="A0A4R1Q0K0"/>
<evidence type="ECO:0000256" key="2">
    <source>
        <dbReference type="PROSITE-ProRule" id="PRU00284"/>
    </source>
</evidence>
<dbReference type="GO" id="GO:0016020">
    <property type="term" value="C:membrane"/>
    <property type="evidence" value="ECO:0007669"/>
    <property type="project" value="InterPro"/>
</dbReference>
<gene>
    <name evidence="4" type="ORF">EV210_103347</name>
</gene>